<dbReference type="Pfam" id="PF13450">
    <property type="entry name" value="NAD_binding_8"/>
    <property type="match status" value="1"/>
</dbReference>
<dbReference type="InterPro" id="IPR051209">
    <property type="entry name" value="FAD-bind_Monooxygenase_sf"/>
</dbReference>
<gene>
    <name evidence="1" type="ORF">Aau02nite_40110</name>
</gene>
<dbReference type="PANTHER" id="PTHR42877">
    <property type="entry name" value="L-ORNITHINE N(5)-MONOOXYGENASE-RELATED"/>
    <property type="match status" value="1"/>
</dbReference>
<evidence type="ECO:0000313" key="2">
    <source>
        <dbReference type="Proteomes" id="UP000681340"/>
    </source>
</evidence>
<name>A0A919SEN0_9ACTN</name>
<dbReference type="InterPro" id="IPR036188">
    <property type="entry name" value="FAD/NAD-bd_sf"/>
</dbReference>
<dbReference type="AlphaFoldDB" id="A0A919SEN0"/>
<dbReference type="Proteomes" id="UP000681340">
    <property type="component" value="Unassembled WGS sequence"/>
</dbReference>
<reference evidence="1" key="1">
    <citation type="submission" date="2021-03" db="EMBL/GenBank/DDBJ databases">
        <title>Whole genome shotgun sequence of Actinoplanes auranticolor NBRC 12245.</title>
        <authorList>
            <person name="Komaki H."/>
            <person name="Tamura T."/>
        </authorList>
    </citation>
    <scope>NUCLEOTIDE SEQUENCE</scope>
    <source>
        <strain evidence="1">NBRC 12245</strain>
    </source>
</reference>
<protein>
    <submittedName>
        <fullName evidence="1">Flavin-binding monooxygenase</fullName>
    </submittedName>
</protein>
<keyword evidence="2" id="KW-1185">Reference proteome</keyword>
<organism evidence="1 2">
    <name type="scientific">Actinoplanes auranticolor</name>
    <dbReference type="NCBI Taxonomy" id="47988"/>
    <lineage>
        <taxon>Bacteria</taxon>
        <taxon>Bacillati</taxon>
        <taxon>Actinomycetota</taxon>
        <taxon>Actinomycetes</taxon>
        <taxon>Micromonosporales</taxon>
        <taxon>Micromonosporaceae</taxon>
        <taxon>Actinoplanes</taxon>
    </lineage>
</organism>
<evidence type="ECO:0000313" key="1">
    <source>
        <dbReference type="EMBL" id="GIM70247.1"/>
    </source>
</evidence>
<keyword evidence="1" id="KW-0503">Monooxygenase</keyword>
<sequence>MPPRIAIIGAGFGGVAVAAALRRAGFSDFVLLEKADRLGGVWRDNAYPGCACDVPAPLYSFSFAPNPDWSRRFPPHSEILAYLQRCVTDLGLTPHLRLGTEVTGAQWDGQRSCWRLAIADGTEVVADVLVPAVGQLSRPVIPLLPGAERFRGPAVHTARWDPALRIDGKRVAVVGTGASSVQLVPAIAGTAGRVVVFQRSAPWTLPKPDRRYSALRRALYRRVPALMRPPRAGTWAMTVFTGAAVLGNRAAGAFLRTASRAQRRWQVRDRQLRARVTPDEPMGCKRVLFTSVWLPTLARPDVDLVTAPIEAVTPDGIRTADGVEHPCDVLVYGTGFAATEFLTPMRVTGRGGARLDEVWRDGAHAYLGMAVPGFPNMFLVYGPNTNTGNTSVVYFHEAQARYIVQAVRALAAGAQPLDVRPEVAAAYDAELQSRLAGSVWTACSSWYRTPSGRVVTNWPGMAGEYRRRTARLSLGDFRVAGRAGQS</sequence>
<comment type="caution">
    <text evidence="1">The sequence shown here is derived from an EMBL/GenBank/DDBJ whole genome shotgun (WGS) entry which is preliminary data.</text>
</comment>
<keyword evidence="1" id="KW-0560">Oxidoreductase</keyword>
<accession>A0A919SEN0</accession>
<dbReference type="RefSeq" id="WP_212990009.1">
    <property type="nucleotide sequence ID" value="NZ_BAABEA010000015.1"/>
</dbReference>
<dbReference type="SUPFAM" id="SSF51905">
    <property type="entry name" value="FAD/NAD(P)-binding domain"/>
    <property type="match status" value="2"/>
</dbReference>
<dbReference type="Gene3D" id="3.50.50.60">
    <property type="entry name" value="FAD/NAD(P)-binding domain"/>
    <property type="match status" value="2"/>
</dbReference>
<dbReference type="PANTHER" id="PTHR42877:SF4">
    <property type="entry name" value="FAD_NAD(P)-BINDING DOMAIN-CONTAINING PROTEIN-RELATED"/>
    <property type="match status" value="1"/>
</dbReference>
<dbReference type="EMBL" id="BOQL01000030">
    <property type="protein sequence ID" value="GIM70247.1"/>
    <property type="molecule type" value="Genomic_DNA"/>
</dbReference>
<dbReference type="GO" id="GO:0004497">
    <property type="term" value="F:monooxygenase activity"/>
    <property type="evidence" value="ECO:0007669"/>
    <property type="project" value="UniProtKB-KW"/>
</dbReference>
<proteinExistence type="predicted"/>